<keyword evidence="3" id="KW-1185">Reference proteome</keyword>
<accession>A0AA86TJJ4</accession>
<dbReference type="Proteomes" id="UP001642409">
    <property type="component" value="Unassembled WGS sequence"/>
</dbReference>
<protein>
    <submittedName>
        <fullName evidence="2">Hypothetical_protein</fullName>
    </submittedName>
</protein>
<evidence type="ECO:0000313" key="3">
    <source>
        <dbReference type="Proteomes" id="UP001642409"/>
    </source>
</evidence>
<reference evidence="1" key="1">
    <citation type="submission" date="2023-06" db="EMBL/GenBank/DDBJ databases">
        <authorList>
            <person name="Kurt Z."/>
        </authorList>
    </citation>
    <scope>NUCLEOTIDE SEQUENCE</scope>
</reference>
<organism evidence="1">
    <name type="scientific">Hexamita inflata</name>
    <dbReference type="NCBI Taxonomy" id="28002"/>
    <lineage>
        <taxon>Eukaryota</taxon>
        <taxon>Metamonada</taxon>
        <taxon>Diplomonadida</taxon>
        <taxon>Hexamitidae</taxon>
        <taxon>Hexamitinae</taxon>
        <taxon>Hexamita</taxon>
    </lineage>
</organism>
<gene>
    <name evidence="2" type="ORF">HINF_LOCUS4590</name>
    <name evidence="1" type="ORF">HINF_LOCUS7020</name>
</gene>
<evidence type="ECO:0000313" key="1">
    <source>
        <dbReference type="EMBL" id="CAI9919375.1"/>
    </source>
</evidence>
<proteinExistence type="predicted"/>
<evidence type="ECO:0000313" key="2">
    <source>
        <dbReference type="EMBL" id="CAL5978020.1"/>
    </source>
</evidence>
<dbReference type="EMBL" id="CATOUU010000171">
    <property type="protein sequence ID" value="CAI9919375.1"/>
    <property type="molecule type" value="Genomic_DNA"/>
</dbReference>
<sequence>MQNCKFCNSFKITSCLSQRTSLIQLPFYYSFYLIQIAAESIQVCSFNFSVAVHVIKVNSNLTNHSGQNTYQSIYTAITVESFQLQNWRKYLKNQFWGGSVSGGPGSGIFVWRIFQIEEYDQRSNKQAKYNKIFFTM</sequence>
<dbReference type="AlphaFoldDB" id="A0AA86TJJ4"/>
<dbReference type="EMBL" id="CAXDID020000008">
    <property type="protein sequence ID" value="CAL5978020.1"/>
    <property type="molecule type" value="Genomic_DNA"/>
</dbReference>
<reference evidence="2 3" key="2">
    <citation type="submission" date="2024-07" db="EMBL/GenBank/DDBJ databases">
        <authorList>
            <person name="Akdeniz Z."/>
        </authorList>
    </citation>
    <scope>NUCLEOTIDE SEQUENCE [LARGE SCALE GENOMIC DNA]</scope>
</reference>
<comment type="caution">
    <text evidence="1">The sequence shown here is derived from an EMBL/GenBank/DDBJ whole genome shotgun (WGS) entry which is preliminary data.</text>
</comment>
<name>A0AA86TJJ4_9EUKA</name>